<comment type="subcellular location">
    <subcellularLocation>
        <location evidence="1">Cell inner membrane</location>
        <topology evidence="1">Multi-pass membrane protein</topology>
    </subcellularLocation>
</comment>
<keyword evidence="5" id="KW-1003">Cell membrane</keyword>
<feature type="domain" description="Polysaccharide chain length determinant N-terminal" evidence="19">
    <location>
        <begin position="1334"/>
        <end position="1420"/>
    </location>
</feature>
<keyword evidence="8 22" id="KW-0808">Transferase</keyword>
<dbReference type="GO" id="GO:0004713">
    <property type="term" value="F:protein tyrosine kinase activity"/>
    <property type="evidence" value="ECO:0007669"/>
    <property type="project" value="TreeGrafter"/>
</dbReference>
<gene>
    <name evidence="22" type="ORF">K469DRAFT_687136</name>
</gene>
<evidence type="ECO:0000256" key="12">
    <source>
        <dbReference type="ARBA" id="ARBA00022840"/>
    </source>
</evidence>
<evidence type="ECO:0000256" key="4">
    <source>
        <dbReference type="ARBA" id="ARBA00011903"/>
    </source>
</evidence>
<evidence type="ECO:0000256" key="7">
    <source>
        <dbReference type="ARBA" id="ARBA00022676"/>
    </source>
</evidence>
<dbReference type="Pfam" id="PF01943">
    <property type="entry name" value="Polysacc_synt"/>
    <property type="match status" value="1"/>
</dbReference>
<keyword evidence="13 17" id="KW-1133">Transmembrane helix</keyword>
<dbReference type="Pfam" id="PF02706">
    <property type="entry name" value="Wzz"/>
    <property type="match status" value="1"/>
</dbReference>
<evidence type="ECO:0000256" key="2">
    <source>
        <dbReference type="ARBA" id="ARBA00007316"/>
    </source>
</evidence>
<comment type="similarity">
    <text evidence="2">Belongs to the CpsD/CapB family.</text>
</comment>
<evidence type="ECO:0000259" key="20">
    <source>
        <dbReference type="Pfam" id="PF13439"/>
    </source>
</evidence>
<dbReference type="InterPro" id="IPR028098">
    <property type="entry name" value="Glyco_trans_4-like_N"/>
</dbReference>
<dbReference type="Gene3D" id="3.40.50.2000">
    <property type="entry name" value="Glycogen Phosphorylase B"/>
    <property type="match status" value="2"/>
</dbReference>
<feature type="transmembrane region" description="Helical" evidence="17">
    <location>
        <begin position="1768"/>
        <end position="1787"/>
    </location>
</feature>
<feature type="transmembrane region" description="Helical" evidence="17">
    <location>
        <begin position="1153"/>
        <end position="1173"/>
    </location>
</feature>
<dbReference type="Pfam" id="PF13614">
    <property type="entry name" value="AAA_31"/>
    <property type="match status" value="1"/>
</dbReference>
<keyword evidence="7" id="KW-0328">Glycosyltransferase</keyword>
<comment type="catalytic activity">
    <reaction evidence="16">
        <text>L-tyrosyl-[protein] + ATP = O-phospho-L-tyrosyl-[protein] + ADP + H(+)</text>
        <dbReference type="Rhea" id="RHEA:10596"/>
        <dbReference type="Rhea" id="RHEA-COMP:10136"/>
        <dbReference type="Rhea" id="RHEA-COMP:20101"/>
        <dbReference type="ChEBI" id="CHEBI:15378"/>
        <dbReference type="ChEBI" id="CHEBI:30616"/>
        <dbReference type="ChEBI" id="CHEBI:46858"/>
        <dbReference type="ChEBI" id="CHEBI:61978"/>
        <dbReference type="ChEBI" id="CHEBI:456216"/>
        <dbReference type="EC" id="2.7.10.2"/>
    </reaction>
</comment>
<evidence type="ECO:0000256" key="15">
    <source>
        <dbReference type="ARBA" id="ARBA00023137"/>
    </source>
</evidence>
<dbReference type="InterPro" id="IPR003856">
    <property type="entry name" value="LPS_length_determ_N"/>
</dbReference>
<feature type="transmembrane region" description="Helical" evidence="17">
    <location>
        <begin position="890"/>
        <end position="915"/>
    </location>
</feature>
<dbReference type="PANTHER" id="PTHR32309">
    <property type="entry name" value="TYROSINE-PROTEIN KINASE"/>
    <property type="match status" value="1"/>
</dbReference>
<keyword evidence="6" id="KW-0997">Cell inner membrane</keyword>
<protein>
    <recommendedName>
        <fullName evidence="4">non-specific protein-tyrosine kinase</fullName>
        <ecNumber evidence="4">2.7.10.2</ecNumber>
    </recommendedName>
</protein>
<feature type="transmembrane region" description="Helical" evidence="17">
    <location>
        <begin position="994"/>
        <end position="1014"/>
    </location>
</feature>
<name>A0A6A6D649_9PEZI</name>
<dbReference type="OrthoDB" id="512920at2759"/>
<evidence type="ECO:0000256" key="6">
    <source>
        <dbReference type="ARBA" id="ARBA00022519"/>
    </source>
</evidence>
<feature type="transmembrane region" description="Helical" evidence="17">
    <location>
        <begin position="1081"/>
        <end position="1102"/>
    </location>
</feature>
<evidence type="ECO:0000259" key="18">
    <source>
        <dbReference type="Pfam" id="PF00534"/>
    </source>
</evidence>
<keyword evidence="15" id="KW-0829">Tyrosine-protein kinase</keyword>
<evidence type="ECO:0000256" key="16">
    <source>
        <dbReference type="ARBA" id="ARBA00051245"/>
    </source>
</evidence>
<feature type="transmembrane region" description="Helical" evidence="17">
    <location>
        <begin position="1185"/>
        <end position="1202"/>
    </location>
</feature>
<feature type="domain" description="Glycosyl transferase family 1" evidence="18">
    <location>
        <begin position="594"/>
        <end position="737"/>
    </location>
</feature>
<comment type="similarity">
    <text evidence="3">Belongs to the etk/wzc family.</text>
</comment>
<dbReference type="InterPro" id="IPR005702">
    <property type="entry name" value="Wzc-like_C"/>
</dbReference>
<evidence type="ECO:0000313" key="22">
    <source>
        <dbReference type="EMBL" id="KAF2174613.1"/>
    </source>
</evidence>
<dbReference type="CDD" id="cd05387">
    <property type="entry name" value="BY-kinase"/>
    <property type="match status" value="1"/>
</dbReference>
<feature type="transmembrane region" description="Helical" evidence="17">
    <location>
        <begin position="1034"/>
        <end position="1054"/>
    </location>
</feature>
<feature type="domain" description="Glycosyltransferase subfamily 4-like N-terminal" evidence="20">
    <location>
        <begin position="413"/>
        <end position="589"/>
    </location>
</feature>
<keyword evidence="12" id="KW-0067">ATP-binding</keyword>
<feature type="transmembrane region" description="Helical" evidence="17">
    <location>
        <begin position="1208"/>
        <end position="1227"/>
    </location>
</feature>
<evidence type="ECO:0000259" key="21">
    <source>
        <dbReference type="Pfam" id="PF13614"/>
    </source>
</evidence>
<evidence type="ECO:0000256" key="9">
    <source>
        <dbReference type="ARBA" id="ARBA00022692"/>
    </source>
</evidence>
<dbReference type="InterPro" id="IPR050445">
    <property type="entry name" value="Bact_polysacc_biosynth/exp"/>
</dbReference>
<dbReference type="EMBL" id="ML994811">
    <property type="protein sequence ID" value="KAF2174613.1"/>
    <property type="molecule type" value="Genomic_DNA"/>
</dbReference>
<dbReference type="SUPFAM" id="SSF53756">
    <property type="entry name" value="UDP-Glycosyltransferase/glycogen phosphorylase"/>
    <property type="match status" value="2"/>
</dbReference>
<dbReference type="CDD" id="cd03809">
    <property type="entry name" value="GT4_MtfB-like"/>
    <property type="match status" value="1"/>
</dbReference>
<sequence length="2054" mass="223175">MHPDPSLRAAAFTAASCPASLEAMVASPRPSAQLSRAETSGAETPIFINGRFLAQPQSGVQRFAGQIVRALDAGALDGGGGTAAGRQASLLVPTGLVRAPQYERIGIREAGRRGGQVWEQGELPRAARKGFLINLGNTAPIMAGRRQLVVIHDAGIFDTPSSYSWRFRTWYRVLQKRLVERGTQIVTVSDFARGRIAQHLRIAPERIAVIGEGAEHIRQEAADSGILGRHGLERGRYVLAVGNRAAHKKLDILGAIVPQLKAQGLTLAVAGSIDQKVFQTQSDDPLGAACLLGRVTDGELRALYENAFCLLFPSSYEGFGLPPVEAMLCGCPVITGRGTSVEEICGEVALYAGDSPSSLLQCITALAAPELHARLRHEGVHKAERLTWYRAASQLMAVAELAIVHEWLDTYAGSERVLEQMLRCWPEADIFAVCDFLPPGERSFLQGRPVRTSFIQRLPFARKHFRKYLGLMPLAVSQLDLTGYDIVVSSHHAVAKGVIVGPSQVHVSYVHSPMRYAWDLQHQYLRQAGLERGPMGAYTRWLLHRLRQWDRSTAAGVDVFVANSAYIGERVRKTWRREAEVIYPPVDLESFSQQSPKEDFFLVASRFVPYKRVDMIAAAFRAMPEAKLLVIGGGPEEQAVHQAAGGAPNITFLPPVPKAELVHLFQRARAVIFAAEEDFGITTVEAQACGTPVIAYGLGGAREIIHTGPGPLTGVLFEEQTPESLMAAVREFESRREEFDPITCRANAERFSAPRFRQEIKELVERAYLVHGKVPEPAKPPLTIPPPMATRRPAVHASASPGEPEAQAITAKRNFLAGAGWNALGRGLPLLLALVLTPILLSQMGVERWGIFTLALSLVGVVSILDLGIGASLTRVVAAELAVGREDRAAAMITTALAILAVVLIPFTLVAVTFMPAVVDHALNVPPALRDQSIAALRIMALTLPLVVLSAALWGTLTACQLFRAANLVNIPVGIFYYLGPAIALALWDNLVGVMLSLALLRLVTCIAYFVLVWRRLPALHHWPRPEWRNARSLMKTGIWMMLSNILSPLSLYGDRFLIGALFPLAVVSYYTTSFDLLTRFWIVSVSVTGALFPAMASTFSSDPARTGTLMRHGAALVIGLLFPACLITVLFAKPLLSLWLHADFAEHSYGVLRILAIGIFFSCSGSTAGSFLDAIGRPDAGAKFMALLALLFIPLAMLLTWRFGITGAAVAFALRSATECLGRLALCRNLQPQADRDSRIIGSVSAMGGLILAISIFVPAGIMSFLTVLTVLPAYLLFGAYCMFERHERLVALAGMLRLMPRRIGASSSTPTTVVSTGFDPAAQMEPIGVPFGRVFHVLRRRKGVILGIIVLGMAGVTAVVMQLPPRYTAEAQILIEPRRTQVSDLQAITTEQVDVSNLMRTQIDIFRSPALAAKVVEALDLTNMPGFLPEPGGLSALLADAKRWSMEMLGLATPAPRLEGPLDRDQLAIQKVLGLITFSNEARSNVLRVSAETEDPQLSANIANEISNRFLDFKRNQKFAATQRAHDWFQERLAELSVKVRASERRISEYREQFGLNDTPLARDGEARTPSVNAQQLNEITRQLSLVTGDRVGKESRLNQVNTVLRNGGRLDTLPEVVDSPLIQALRQQEAVAIGREAQLSASASERSPEFLAAQAQRRGLQRRIQEEASNIVSGLNNEVIAIRAREASLRNTLDNLRSGVAVENAAEIQLQALTTEARANRVLYESYLNRAVQLANLTGIQEPDAEMVSPAAVPPSPSAPQRSRILVAAFLVISVLAITIGFLLERLRTTFSSAEELEAALGIMPFGLIPKTSQRARALGNANSTSALQFAAALSKVRGGLQVLQVEKRPKVIMITSALPKEGKTVFATSFARSAASSGWRVLLIDADMHRPGVAAQFGLSPSPGLDEVLTSTDPADYARAVRTVADRLDVLPTSVSAATPQDLLASDRMAEIIRKAREDYDVVVIDTPPVVPTVDGLILAHLTDATILAVRWEKTSRSSAQLALRLLRSSCATLVGSVLTQVDFKRAGISRAQNMAYLYRKHLKIKRSAA</sequence>
<evidence type="ECO:0000313" key="23">
    <source>
        <dbReference type="Proteomes" id="UP000800200"/>
    </source>
</evidence>
<dbReference type="PANTHER" id="PTHR32309:SF13">
    <property type="entry name" value="FERRIC ENTEROBACTIN TRANSPORT PROTEIN FEPE"/>
    <property type="match status" value="1"/>
</dbReference>
<dbReference type="GO" id="GO:0016757">
    <property type="term" value="F:glycosyltransferase activity"/>
    <property type="evidence" value="ECO:0007669"/>
    <property type="project" value="UniProtKB-KW"/>
</dbReference>
<dbReference type="GO" id="GO:0005886">
    <property type="term" value="C:plasma membrane"/>
    <property type="evidence" value="ECO:0007669"/>
    <property type="project" value="UniProtKB-SubCell"/>
</dbReference>
<evidence type="ECO:0000256" key="3">
    <source>
        <dbReference type="ARBA" id="ARBA00008883"/>
    </source>
</evidence>
<evidence type="ECO:0000259" key="19">
    <source>
        <dbReference type="Pfam" id="PF02706"/>
    </source>
</evidence>
<keyword evidence="11" id="KW-0418">Kinase</keyword>
<evidence type="ECO:0000256" key="8">
    <source>
        <dbReference type="ARBA" id="ARBA00022679"/>
    </source>
</evidence>
<dbReference type="InterPro" id="IPR002797">
    <property type="entry name" value="Polysacc_synth"/>
</dbReference>
<proteinExistence type="inferred from homology"/>
<keyword evidence="9 17" id="KW-0812">Transmembrane</keyword>
<evidence type="ECO:0000256" key="11">
    <source>
        <dbReference type="ARBA" id="ARBA00022777"/>
    </source>
</evidence>
<evidence type="ECO:0000256" key="14">
    <source>
        <dbReference type="ARBA" id="ARBA00023136"/>
    </source>
</evidence>
<feature type="transmembrane region" description="Helical" evidence="17">
    <location>
        <begin position="935"/>
        <end position="956"/>
    </location>
</feature>
<evidence type="ECO:0000256" key="17">
    <source>
        <dbReference type="SAM" id="Phobius"/>
    </source>
</evidence>
<feature type="transmembrane region" description="Helical" evidence="17">
    <location>
        <begin position="968"/>
        <end position="988"/>
    </location>
</feature>
<evidence type="ECO:0000256" key="1">
    <source>
        <dbReference type="ARBA" id="ARBA00004429"/>
    </source>
</evidence>
<organism evidence="22 23">
    <name type="scientific">Zopfia rhizophila CBS 207.26</name>
    <dbReference type="NCBI Taxonomy" id="1314779"/>
    <lineage>
        <taxon>Eukaryota</taxon>
        <taxon>Fungi</taxon>
        <taxon>Dikarya</taxon>
        <taxon>Ascomycota</taxon>
        <taxon>Pezizomycotina</taxon>
        <taxon>Dothideomycetes</taxon>
        <taxon>Dothideomycetes incertae sedis</taxon>
        <taxon>Zopfiaceae</taxon>
        <taxon>Zopfia</taxon>
    </lineage>
</organism>
<evidence type="ECO:0000256" key="10">
    <source>
        <dbReference type="ARBA" id="ARBA00022741"/>
    </source>
</evidence>
<dbReference type="Pfam" id="PF00534">
    <property type="entry name" value="Glycos_transf_1"/>
    <property type="match status" value="1"/>
</dbReference>
<dbReference type="CDD" id="cd13128">
    <property type="entry name" value="MATE_Wzx_like"/>
    <property type="match status" value="1"/>
</dbReference>
<dbReference type="EC" id="2.7.10.2" evidence="4"/>
<feature type="domain" description="AAA" evidence="21">
    <location>
        <begin position="1865"/>
        <end position="1997"/>
    </location>
</feature>
<dbReference type="InterPro" id="IPR025669">
    <property type="entry name" value="AAA_dom"/>
</dbReference>
<feature type="transmembrane region" description="Helical" evidence="17">
    <location>
        <begin position="1239"/>
        <end position="1259"/>
    </location>
</feature>
<dbReference type="InterPro" id="IPR027417">
    <property type="entry name" value="P-loop_NTPase"/>
</dbReference>
<dbReference type="Pfam" id="PF13692">
    <property type="entry name" value="Glyco_trans_1_4"/>
    <property type="match status" value="1"/>
</dbReference>
<dbReference type="Gene3D" id="3.40.50.300">
    <property type="entry name" value="P-loop containing nucleotide triphosphate hydrolases"/>
    <property type="match status" value="1"/>
</dbReference>
<feature type="transmembrane region" description="Helical" evidence="17">
    <location>
        <begin position="1345"/>
        <end position="1365"/>
    </location>
</feature>
<reference evidence="22" key="1">
    <citation type="journal article" date="2020" name="Stud. Mycol.">
        <title>101 Dothideomycetes genomes: a test case for predicting lifestyles and emergence of pathogens.</title>
        <authorList>
            <person name="Haridas S."/>
            <person name="Albert R."/>
            <person name="Binder M."/>
            <person name="Bloem J."/>
            <person name="Labutti K."/>
            <person name="Salamov A."/>
            <person name="Andreopoulos B."/>
            <person name="Baker S."/>
            <person name="Barry K."/>
            <person name="Bills G."/>
            <person name="Bluhm B."/>
            <person name="Cannon C."/>
            <person name="Castanera R."/>
            <person name="Culley D."/>
            <person name="Daum C."/>
            <person name="Ezra D."/>
            <person name="Gonzalez J."/>
            <person name="Henrissat B."/>
            <person name="Kuo A."/>
            <person name="Liang C."/>
            <person name="Lipzen A."/>
            <person name="Lutzoni F."/>
            <person name="Magnuson J."/>
            <person name="Mondo S."/>
            <person name="Nolan M."/>
            <person name="Ohm R."/>
            <person name="Pangilinan J."/>
            <person name="Park H.-J."/>
            <person name="Ramirez L."/>
            <person name="Alfaro M."/>
            <person name="Sun H."/>
            <person name="Tritt A."/>
            <person name="Yoshinaga Y."/>
            <person name="Zwiers L.-H."/>
            <person name="Turgeon B."/>
            <person name="Goodwin S."/>
            <person name="Spatafora J."/>
            <person name="Crous P."/>
            <person name="Grigoriev I."/>
        </authorList>
    </citation>
    <scope>NUCLEOTIDE SEQUENCE</scope>
    <source>
        <strain evidence="22">CBS 207.26</strain>
    </source>
</reference>
<feature type="transmembrane region" description="Helical" evidence="17">
    <location>
        <begin position="1114"/>
        <end position="1133"/>
    </location>
</feature>
<evidence type="ECO:0000256" key="5">
    <source>
        <dbReference type="ARBA" id="ARBA00022475"/>
    </source>
</evidence>
<dbReference type="Pfam" id="PF13439">
    <property type="entry name" value="Glyco_transf_4"/>
    <property type="match status" value="1"/>
</dbReference>
<keyword evidence="14 17" id="KW-0472">Membrane</keyword>
<accession>A0A6A6D649</accession>
<dbReference type="InterPro" id="IPR001296">
    <property type="entry name" value="Glyco_trans_1"/>
</dbReference>
<dbReference type="SUPFAM" id="SSF52540">
    <property type="entry name" value="P-loop containing nucleoside triphosphate hydrolases"/>
    <property type="match status" value="1"/>
</dbReference>
<feature type="transmembrane region" description="Helical" evidence="17">
    <location>
        <begin position="849"/>
        <end position="869"/>
    </location>
</feature>
<feature type="transmembrane region" description="Helical" evidence="17">
    <location>
        <begin position="1265"/>
        <end position="1285"/>
    </location>
</feature>
<keyword evidence="10" id="KW-0547">Nucleotide-binding</keyword>
<evidence type="ECO:0000256" key="13">
    <source>
        <dbReference type="ARBA" id="ARBA00022989"/>
    </source>
</evidence>
<dbReference type="Proteomes" id="UP000800200">
    <property type="component" value="Unassembled WGS sequence"/>
</dbReference>
<keyword evidence="23" id="KW-1185">Reference proteome</keyword>